<comment type="caution">
    <text evidence="2">The sequence shown here is derived from an EMBL/GenBank/DDBJ whole genome shotgun (WGS) entry which is preliminary data.</text>
</comment>
<accession>A0ABT3ALM0</accession>
<evidence type="ECO:0000313" key="3">
    <source>
        <dbReference type="Proteomes" id="UP001320899"/>
    </source>
</evidence>
<sequence length="140" mass="14920">MPSSSSFFRVAILALLGSVSTASAASADTTWDCSFKGAGKDPYIPASVRFVIDEAKLTGTVQDALVLAKHGGPIAVSMSKRDGKSWTILWEVEVPFSRNRTSQADYRVILTHTSGKASMRADVPGNLEPSMGRGQCRRAG</sequence>
<proteinExistence type="predicted"/>
<feature type="chain" id="PRO_5045563341" evidence="1">
    <location>
        <begin position="25"/>
        <end position="140"/>
    </location>
</feature>
<dbReference type="EMBL" id="JAOWLB010000010">
    <property type="protein sequence ID" value="MCV2889590.1"/>
    <property type="molecule type" value="Genomic_DNA"/>
</dbReference>
<evidence type="ECO:0000313" key="2">
    <source>
        <dbReference type="EMBL" id="MCV2889590.1"/>
    </source>
</evidence>
<reference evidence="2 3" key="1">
    <citation type="submission" date="2022-10" db="EMBL/GenBank/DDBJ databases">
        <title>Ruegeria sp. nov., isolated from ocean surface sediments.</title>
        <authorList>
            <person name="He W."/>
            <person name="Xue H.-P."/>
            <person name="Zhang D.-F."/>
        </authorList>
    </citation>
    <scope>NUCLEOTIDE SEQUENCE [LARGE SCALE GENOMIC DNA]</scope>
    <source>
        <strain evidence="2 3">XHP0148</strain>
    </source>
</reference>
<organism evidence="2 3">
    <name type="scientific">Ruegeria aquimaris</name>
    <dbReference type="NCBI Taxonomy" id="2984333"/>
    <lineage>
        <taxon>Bacteria</taxon>
        <taxon>Pseudomonadati</taxon>
        <taxon>Pseudomonadota</taxon>
        <taxon>Alphaproteobacteria</taxon>
        <taxon>Rhodobacterales</taxon>
        <taxon>Roseobacteraceae</taxon>
        <taxon>Ruegeria</taxon>
    </lineage>
</organism>
<evidence type="ECO:0000256" key="1">
    <source>
        <dbReference type="SAM" id="SignalP"/>
    </source>
</evidence>
<name>A0ABT3ALM0_9RHOB</name>
<keyword evidence="1" id="KW-0732">Signal</keyword>
<protein>
    <submittedName>
        <fullName evidence="2">Uncharacterized protein</fullName>
    </submittedName>
</protein>
<dbReference type="RefSeq" id="WP_263829329.1">
    <property type="nucleotide sequence ID" value="NZ_JAOWLB010000010.1"/>
</dbReference>
<feature type="signal peptide" evidence="1">
    <location>
        <begin position="1"/>
        <end position="24"/>
    </location>
</feature>
<keyword evidence="3" id="KW-1185">Reference proteome</keyword>
<gene>
    <name evidence="2" type="ORF">OE747_14690</name>
</gene>
<dbReference type="Proteomes" id="UP001320899">
    <property type="component" value="Unassembled WGS sequence"/>
</dbReference>